<dbReference type="PROSITE" id="PS51755">
    <property type="entry name" value="OMPR_PHOB"/>
    <property type="match status" value="1"/>
</dbReference>
<evidence type="ECO:0000256" key="4">
    <source>
        <dbReference type="PROSITE-ProRule" id="PRU01091"/>
    </source>
</evidence>
<dbReference type="InterPro" id="IPR008207">
    <property type="entry name" value="Sig_transdc_His_kin_Hpt_dom"/>
</dbReference>
<feature type="DNA-binding region" description="OmpR/PhoB-type" evidence="4">
    <location>
        <begin position="124"/>
        <end position="222"/>
    </location>
</feature>
<evidence type="ECO:0000259" key="6">
    <source>
        <dbReference type="PROSITE" id="PS50894"/>
    </source>
</evidence>
<dbReference type="Pfam" id="PF00072">
    <property type="entry name" value="Response_reg"/>
    <property type="match status" value="2"/>
</dbReference>
<dbReference type="SMART" id="SM00448">
    <property type="entry name" value="REC"/>
    <property type="match status" value="2"/>
</dbReference>
<dbReference type="CDD" id="cd00383">
    <property type="entry name" value="trans_reg_C"/>
    <property type="match status" value="1"/>
</dbReference>
<dbReference type="InterPro" id="IPR036388">
    <property type="entry name" value="WH-like_DNA-bd_sf"/>
</dbReference>
<evidence type="ECO:0000256" key="3">
    <source>
        <dbReference type="PROSITE-ProRule" id="PRU00169"/>
    </source>
</evidence>
<dbReference type="SMART" id="SM00862">
    <property type="entry name" value="Trans_reg_C"/>
    <property type="match status" value="1"/>
</dbReference>
<dbReference type="PROSITE" id="PS50894">
    <property type="entry name" value="HPT"/>
    <property type="match status" value="1"/>
</dbReference>
<protein>
    <submittedName>
        <fullName evidence="8">Protein RcaC</fullName>
    </submittedName>
</protein>
<feature type="modified residue" description="Phosphohistidine" evidence="2">
    <location>
        <position position="293"/>
    </location>
</feature>
<dbReference type="Pfam" id="PF00486">
    <property type="entry name" value="Trans_reg_C"/>
    <property type="match status" value="1"/>
</dbReference>
<dbReference type="InterPro" id="IPR001789">
    <property type="entry name" value="Sig_transdc_resp-reg_receiver"/>
</dbReference>
<dbReference type="GO" id="GO:0032993">
    <property type="term" value="C:protein-DNA complex"/>
    <property type="evidence" value="ECO:0007669"/>
    <property type="project" value="TreeGrafter"/>
</dbReference>
<dbReference type="PANTHER" id="PTHR48111:SF15">
    <property type="entry name" value="OMPR SUBFAMILY"/>
    <property type="match status" value="1"/>
</dbReference>
<feature type="domain" description="OmpR/PhoB-type" evidence="7">
    <location>
        <begin position="124"/>
        <end position="222"/>
    </location>
</feature>
<reference evidence="9" key="1">
    <citation type="submission" date="2018-04" db="EMBL/GenBank/DDBJ databases">
        <authorList>
            <person name="Cornet L."/>
        </authorList>
    </citation>
    <scope>NUCLEOTIDE SEQUENCE [LARGE SCALE GENOMIC DNA]</scope>
</reference>
<proteinExistence type="predicted"/>
<evidence type="ECO:0000259" key="5">
    <source>
        <dbReference type="PROSITE" id="PS50110"/>
    </source>
</evidence>
<dbReference type="Pfam" id="PF01627">
    <property type="entry name" value="Hpt"/>
    <property type="match status" value="1"/>
</dbReference>
<dbReference type="GO" id="GO:0000156">
    <property type="term" value="F:phosphorelay response regulator activity"/>
    <property type="evidence" value="ECO:0007669"/>
    <property type="project" value="TreeGrafter"/>
</dbReference>
<dbReference type="Gene3D" id="3.40.50.2300">
    <property type="match status" value="2"/>
</dbReference>
<dbReference type="EMBL" id="QBMP01000139">
    <property type="protein sequence ID" value="PZO52790.1"/>
    <property type="molecule type" value="Genomic_DNA"/>
</dbReference>
<evidence type="ECO:0000256" key="1">
    <source>
        <dbReference type="ARBA" id="ARBA00023125"/>
    </source>
</evidence>
<keyword evidence="1 4" id="KW-0238">DNA-binding</keyword>
<evidence type="ECO:0000313" key="9">
    <source>
        <dbReference type="Proteomes" id="UP000249794"/>
    </source>
</evidence>
<dbReference type="Proteomes" id="UP000249794">
    <property type="component" value="Unassembled WGS sequence"/>
</dbReference>
<comment type="caution">
    <text evidence="8">The sequence shown here is derived from an EMBL/GenBank/DDBJ whole genome shotgun (WGS) entry which is preliminary data.</text>
</comment>
<feature type="modified residue" description="4-aspartylphosphate" evidence="3">
    <location>
        <position position="51"/>
    </location>
</feature>
<feature type="domain" description="Response regulatory" evidence="5">
    <location>
        <begin position="2"/>
        <end position="116"/>
    </location>
</feature>
<accession>A0A2W4X711</accession>
<evidence type="ECO:0000313" key="8">
    <source>
        <dbReference type="EMBL" id="PZO52790.1"/>
    </source>
</evidence>
<feature type="domain" description="HPt" evidence="6">
    <location>
        <begin position="246"/>
        <end position="350"/>
    </location>
</feature>
<dbReference type="Gene3D" id="1.20.120.160">
    <property type="entry name" value="HPT domain"/>
    <property type="match status" value="1"/>
</dbReference>
<feature type="domain" description="Response regulatory" evidence="5">
    <location>
        <begin position="383"/>
        <end position="499"/>
    </location>
</feature>
<name>A0A2W4X711_9CYAN</name>
<dbReference type="SUPFAM" id="SSF52172">
    <property type="entry name" value="CheY-like"/>
    <property type="match status" value="2"/>
</dbReference>
<keyword evidence="3" id="KW-0597">Phosphoprotein</keyword>
<gene>
    <name evidence="8" type="ORF">DCF15_13265</name>
</gene>
<dbReference type="InterPro" id="IPR016032">
    <property type="entry name" value="Sig_transdc_resp-reg_C-effctor"/>
</dbReference>
<dbReference type="InterPro" id="IPR039420">
    <property type="entry name" value="WalR-like"/>
</dbReference>
<reference evidence="8 9" key="2">
    <citation type="submission" date="2018-06" db="EMBL/GenBank/DDBJ databases">
        <title>Metagenomic assembly of (sub)arctic Cyanobacteria and their associated microbiome from non-axenic cultures.</title>
        <authorList>
            <person name="Baurain D."/>
        </authorList>
    </citation>
    <scope>NUCLEOTIDE SEQUENCE [LARGE SCALE GENOMIC DNA]</scope>
    <source>
        <strain evidence="8">ULC027bin1</strain>
    </source>
</reference>
<sequence>MKFLLVEDDQTLAGAIKQLLTQHHYVIDLATDGLQGKEMAEAFAYDLILLDWTLPKLDGMQLCKYLRSEGNHTPIILLTTRNHSTDKVAGLDAGADDYLAKPFGFEELLARIRALLRRSEGIVSPVLQWGDLCLDPSSSQVICRDLPIAVTPKEYALLELFLRNPNRIFSLDSLLDKVWPFEESPSVGSVRTHIKGLRQKLKKADLPDIITTVYGLGYRLKAEEVSQPKSISDSEPKSISESKPESNLDLSSLWQGVSKSYHERVANVAAALRELKPGLIDEAIRQQLLIEAHSLAGSLGSFGFKSVTVQCREVESILDNHTDLSAQHVQQLKALVAQVQQTIAQGLLPRSPAITPELAPSKPKTADTISTTISSKDAIAAAKLLIVDDDLAMLTVVQSLLQPWGFQVKLLSDVHSFWQVLEEFVPDLVLLDVKMPEISGLELCQGIRNAPRWHNLPIVFMSGYSDIDTIQQAFSVGADDYIRKPIMAPELVARVLSWLKRARIRR</sequence>
<dbReference type="SUPFAM" id="SSF46894">
    <property type="entry name" value="C-terminal effector domain of the bipartite response regulators"/>
    <property type="match status" value="1"/>
</dbReference>
<dbReference type="PROSITE" id="PS50110">
    <property type="entry name" value="RESPONSE_REGULATORY"/>
    <property type="match status" value="2"/>
</dbReference>
<dbReference type="GO" id="GO:0000976">
    <property type="term" value="F:transcription cis-regulatory region binding"/>
    <property type="evidence" value="ECO:0007669"/>
    <property type="project" value="TreeGrafter"/>
</dbReference>
<evidence type="ECO:0000259" key="7">
    <source>
        <dbReference type="PROSITE" id="PS51755"/>
    </source>
</evidence>
<dbReference type="SUPFAM" id="SSF47226">
    <property type="entry name" value="Histidine-containing phosphotransfer domain, HPT domain"/>
    <property type="match status" value="1"/>
</dbReference>
<dbReference type="GO" id="GO:0006355">
    <property type="term" value="P:regulation of DNA-templated transcription"/>
    <property type="evidence" value="ECO:0007669"/>
    <property type="project" value="InterPro"/>
</dbReference>
<dbReference type="InterPro" id="IPR036641">
    <property type="entry name" value="HPT_dom_sf"/>
</dbReference>
<dbReference type="CDD" id="cd00156">
    <property type="entry name" value="REC"/>
    <property type="match status" value="1"/>
</dbReference>
<dbReference type="PANTHER" id="PTHR48111">
    <property type="entry name" value="REGULATOR OF RPOS"/>
    <property type="match status" value="1"/>
</dbReference>
<dbReference type="Gene3D" id="6.10.250.690">
    <property type="match status" value="1"/>
</dbReference>
<dbReference type="Gene3D" id="1.10.10.10">
    <property type="entry name" value="Winged helix-like DNA-binding domain superfamily/Winged helix DNA-binding domain"/>
    <property type="match status" value="1"/>
</dbReference>
<organism evidence="8 9">
    <name type="scientific">Phormidesmis priestleyi</name>
    <dbReference type="NCBI Taxonomy" id="268141"/>
    <lineage>
        <taxon>Bacteria</taxon>
        <taxon>Bacillati</taxon>
        <taxon>Cyanobacteriota</taxon>
        <taxon>Cyanophyceae</taxon>
        <taxon>Leptolyngbyales</taxon>
        <taxon>Leptolyngbyaceae</taxon>
        <taxon>Phormidesmis</taxon>
    </lineage>
</organism>
<dbReference type="InterPro" id="IPR011006">
    <property type="entry name" value="CheY-like_superfamily"/>
</dbReference>
<dbReference type="AlphaFoldDB" id="A0A2W4X711"/>
<feature type="modified residue" description="4-aspartylphosphate" evidence="3">
    <location>
        <position position="432"/>
    </location>
</feature>
<dbReference type="InterPro" id="IPR001867">
    <property type="entry name" value="OmpR/PhoB-type_DNA-bd"/>
</dbReference>
<dbReference type="GO" id="GO:0005829">
    <property type="term" value="C:cytosol"/>
    <property type="evidence" value="ECO:0007669"/>
    <property type="project" value="TreeGrafter"/>
</dbReference>
<evidence type="ECO:0000256" key="2">
    <source>
        <dbReference type="PROSITE-ProRule" id="PRU00110"/>
    </source>
</evidence>